<keyword evidence="5 6" id="KW-0472">Membrane</keyword>
<proteinExistence type="predicted"/>
<feature type="non-terminal residue" evidence="7">
    <location>
        <position position="227"/>
    </location>
</feature>
<dbReference type="PANTHER" id="PTHR11101:SF80">
    <property type="entry name" value="PHOSPHATE TRANSPORTER"/>
    <property type="match status" value="1"/>
</dbReference>
<name>X0YWX3_9ZZZZ</name>
<evidence type="ECO:0000256" key="2">
    <source>
        <dbReference type="ARBA" id="ARBA00022448"/>
    </source>
</evidence>
<dbReference type="GO" id="GO:0005315">
    <property type="term" value="F:phosphate transmembrane transporter activity"/>
    <property type="evidence" value="ECO:0007669"/>
    <property type="project" value="InterPro"/>
</dbReference>
<feature type="non-terminal residue" evidence="7">
    <location>
        <position position="1"/>
    </location>
</feature>
<reference evidence="7" key="1">
    <citation type="journal article" date="2014" name="Front. Microbiol.">
        <title>High frequency of phylogenetically diverse reductive dehalogenase-homologous genes in deep subseafloor sedimentary metagenomes.</title>
        <authorList>
            <person name="Kawai M."/>
            <person name="Futagami T."/>
            <person name="Toyoda A."/>
            <person name="Takaki Y."/>
            <person name="Nishi S."/>
            <person name="Hori S."/>
            <person name="Arai W."/>
            <person name="Tsubouchi T."/>
            <person name="Morono Y."/>
            <person name="Uchiyama I."/>
            <person name="Ito T."/>
            <person name="Fujiyama A."/>
            <person name="Inagaki F."/>
            <person name="Takami H."/>
        </authorList>
    </citation>
    <scope>NUCLEOTIDE SEQUENCE</scope>
    <source>
        <strain evidence="7">Expedition CK06-06</strain>
    </source>
</reference>
<evidence type="ECO:0000256" key="3">
    <source>
        <dbReference type="ARBA" id="ARBA00022692"/>
    </source>
</evidence>
<keyword evidence="3 6" id="KW-0812">Transmembrane</keyword>
<feature type="transmembrane region" description="Helical" evidence="6">
    <location>
        <begin position="27"/>
        <end position="47"/>
    </location>
</feature>
<accession>X0YWX3</accession>
<comment type="caution">
    <text evidence="7">The sequence shown here is derived from an EMBL/GenBank/DDBJ whole genome shotgun (WGS) entry which is preliminary data.</text>
</comment>
<keyword evidence="4 6" id="KW-1133">Transmembrane helix</keyword>
<dbReference type="GO" id="GO:0016020">
    <property type="term" value="C:membrane"/>
    <property type="evidence" value="ECO:0007669"/>
    <property type="project" value="UniProtKB-SubCell"/>
</dbReference>
<feature type="transmembrane region" description="Helical" evidence="6">
    <location>
        <begin position="204"/>
        <end position="225"/>
    </location>
</feature>
<dbReference type="InterPro" id="IPR001204">
    <property type="entry name" value="Phos_transporter"/>
</dbReference>
<feature type="transmembrane region" description="Helical" evidence="6">
    <location>
        <begin position="171"/>
        <end position="192"/>
    </location>
</feature>
<evidence type="ECO:0000256" key="5">
    <source>
        <dbReference type="ARBA" id="ARBA00023136"/>
    </source>
</evidence>
<dbReference type="GO" id="GO:0035435">
    <property type="term" value="P:phosphate ion transmembrane transport"/>
    <property type="evidence" value="ECO:0007669"/>
    <property type="project" value="TreeGrafter"/>
</dbReference>
<dbReference type="AlphaFoldDB" id="X0YWX3"/>
<feature type="transmembrane region" description="Helical" evidence="6">
    <location>
        <begin position="116"/>
        <end position="134"/>
    </location>
</feature>
<evidence type="ECO:0000256" key="6">
    <source>
        <dbReference type="SAM" id="Phobius"/>
    </source>
</evidence>
<dbReference type="Pfam" id="PF01384">
    <property type="entry name" value="PHO4"/>
    <property type="match status" value="1"/>
</dbReference>
<organism evidence="7">
    <name type="scientific">marine sediment metagenome</name>
    <dbReference type="NCBI Taxonomy" id="412755"/>
    <lineage>
        <taxon>unclassified sequences</taxon>
        <taxon>metagenomes</taxon>
        <taxon>ecological metagenomes</taxon>
    </lineage>
</organism>
<gene>
    <name evidence="7" type="ORF">S01H1_79212</name>
</gene>
<evidence type="ECO:0008006" key="8">
    <source>
        <dbReference type="Google" id="ProtNLM"/>
    </source>
</evidence>
<comment type="subcellular location">
    <subcellularLocation>
        <location evidence="1">Membrane</location>
        <topology evidence="1">Multi-pass membrane protein</topology>
    </subcellularLocation>
</comment>
<dbReference type="EMBL" id="BARS01053376">
    <property type="protein sequence ID" value="GAG51062.1"/>
    <property type="molecule type" value="Genomic_DNA"/>
</dbReference>
<evidence type="ECO:0000256" key="4">
    <source>
        <dbReference type="ARBA" id="ARBA00022989"/>
    </source>
</evidence>
<keyword evidence="2" id="KW-0813">Transport</keyword>
<protein>
    <recommendedName>
        <fullName evidence="8">Phosphate permease</fullName>
    </recommendedName>
</protein>
<dbReference type="PANTHER" id="PTHR11101">
    <property type="entry name" value="PHOSPHATE TRANSPORTER"/>
    <property type="match status" value="1"/>
</dbReference>
<sequence length="227" mass="23990">SLSVLYKVLKIDKVREGVHPPVSAGQAIALAVAIGVAVGIVAFAAITRHTRGRHYGRLEQYQAVERWFGRLQPMTACYLAFAHGANDVANAIGPLAGAYQTFMGKGITARVPVPDWLLAMGGVGIVVGLATYGYKVIEAVGKKITEITPTRGFAAEFATASTVLICSRMGWPISTTLVLVGAVMGVGLARGFGAIDLKVIRRIFASWVITIPVSAIFAGIIFHGLRA</sequence>
<evidence type="ECO:0000313" key="7">
    <source>
        <dbReference type="EMBL" id="GAG51062.1"/>
    </source>
</evidence>
<evidence type="ECO:0000256" key="1">
    <source>
        <dbReference type="ARBA" id="ARBA00004141"/>
    </source>
</evidence>